<accession>A0A3A5MS23</accession>
<keyword evidence="1" id="KW-0472">Membrane</keyword>
<keyword evidence="3" id="KW-1185">Reference proteome</keyword>
<dbReference type="GO" id="GO:0016020">
    <property type="term" value="C:membrane"/>
    <property type="evidence" value="ECO:0007669"/>
    <property type="project" value="InterPro"/>
</dbReference>
<dbReference type="InterPro" id="IPR003425">
    <property type="entry name" value="CCB3/YggT"/>
</dbReference>
<protein>
    <submittedName>
        <fullName evidence="2">YggT family protein</fullName>
    </submittedName>
</protein>
<dbReference type="AlphaFoldDB" id="A0A3A5MS23"/>
<keyword evidence="1" id="KW-1133">Transmembrane helix</keyword>
<dbReference type="Proteomes" id="UP000272015">
    <property type="component" value="Unassembled WGS sequence"/>
</dbReference>
<keyword evidence="1" id="KW-0812">Transmembrane</keyword>
<evidence type="ECO:0000313" key="3">
    <source>
        <dbReference type="Proteomes" id="UP000272015"/>
    </source>
</evidence>
<sequence length="100" mass="11464">MLVDLLATVAYYALLLYFFVLWGRFIIDLVRGVNRSWRPTGFTLVLVELVYTFTDPPVRFFRKLIPPLAIGPIQFDFGFTITMLCCIVGMSIASFLRASF</sequence>
<feature type="transmembrane region" description="Helical" evidence="1">
    <location>
        <begin position="73"/>
        <end position="96"/>
    </location>
</feature>
<dbReference type="EMBL" id="QZVS01000080">
    <property type="protein sequence ID" value="RJT88776.1"/>
    <property type="molecule type" value="Genomic_DNA"/>
</dbReference>
<proteinExistence type="predicted"/>
<dbReference type="Pfam" id="PF02325">
    <property type="entry name" value="CCB3_YggT"/>
    <property type="match status" value="1"/>
</dbReference>
<dbReference type="OrthoDB" id="3216131at2"/>
<organism evidence="2 3">
    <name type="scientific">Cryobacterium melibiosiphilum</name>
    <dbReference type="NCBI Taxonomy" id="995039"/>
    <lineage>
        <taxon>Bacteria</taxon>
        <taxon>Bacillati</taxon>
        <taxon>Actinomycetota</taxon>
        <taxon>Actinomycetes</taxon>
        <taxon>Micrococcales</taxon>
        <taxon>Microbacteriaceae</taxon>
        <taxon>Cryobacterium</taxon>
    </lineage>
</organism>
<comment type="caution">
    <text evidence="2">The sequence shown here is derived from an EMBL/GenBank/DDBJ whole genome shotgun (WGS) entry which is preliminary data.</text>
</comment>
<reference evidence="2 3" key="1">
    <citation type="submission" date="2018-09" db="EMBL/GenBank/DDBJ databases">
        <title>Novel species of Cryobacterium.</title>
        <authorList>
            <person name="Liu Q."/>
            <person name="Xin Y.-H."/>
        </authorList>
    </citation>
    <scope>NUCLEOTIDE SEQUENCE [LARGE SCALE GENOMIC DNA]</scope>
    <source>
        <strain evidence="2 3">Hh39</strain>
    </source>
</reference>
<evidence type="ECO:0000313" key="2">
    <source>
        <dbReference type="EMBL" id="RJT88776.1"/>
    </source>
</evidence>
<evidence type="ECO:0000256" key="1">
    <source>
        <dbReference type="SAM" id="Phobius"/>
    </source>
</evidence>
<feature type="transmembrane region" description="Helical" evidence="1">
    <location>
        <begin position="37"/>
        <end position="53"/>
    </location>
</feature>
<name>A0A3A5MS23_9MICO</name>
<gene>
    <name evidence="2" type="ORF">D6T64_09465</name>
</gene>
<feature type="transmembrane region" description="Helical" evidence="1">
    <location>
        <begin position="6"/>
        <end position="25"/>
    </location>
</feature>
<dbReference type="RefSeq" id="WP_119974473.1">
    <property type="nucleotide sequence ID" value="NZ_JBHSQA010000007.1"/>
</dbReference>